<name>A0ABD1S1P9_9LAMI</name>
<accession>A0ABD1S1P9</accession>
<organism evidence="1 2">
    <name type="scientific">Forsythia ovata</name>
    <dbReference type="NCBI Taxonomy" id="205694"/>
    <lineage>
        <taxon>Eukaryota</taxon>
        <taxon>Viridiplantae</taxon>
        <taxon>Streptophyta</taxon>
        <taxon>Embryophyta</taxon>
        <taxon>Tracheophyta</taxon>
        <taxon>Spermatophyta</taxon>
        <taxon>Magnoliopsida</taxon>
        <taxon>eudicotyledons</taxon>
        <taxon>Gunneridae</taxon>
        <taxon>Pentapetalae</taxon>
        <taxon>asterids</taxon>
        <taxon>lamiids</taxon>
        <taxon>Lamiales</taxon>
        <taxon>Oleaceae</taxon>
        <taxon>Forsythieae</taxon>
        <taxon>Forsythia</taxon>
    </lineage>
</organism>
<dbReference type="EMBL" id="JBFOLJ010000011">
    <property type="protein sequence ID" value="KAL2494622.1"/>
    <property type="molecule type" value="Genomic_DNA"/>
</dbReference>
<dbReference type="AlphaFoldDB" id="A0ABD1S1P9"/>
<comment type="caution">
    <text evidence="1">The sequence shown here is derived from an EMBL/GenBank/DDBJ whole genome shotgun (WGS) entry which is preliminary data.</text>
</comment>
<dbReference type="Proteomes" id="UP001604277">
    <property type="component" value="Unassembled WGS sequence"/>
</dbReference>
<gene>
    <name evidence="1" type="ORF">Fot_38379</name>
</gene>
<evidence type="ECO:0000313" key="1">
    <source>
        <dbReference type="EMBL" id="KAL2494622.1"/>
    </source>
</evidence>
<keyword evidence="2" id="KW-1185">Reference proteome</keyword>
<evidence type="ECO:0000313" key="2">
    <source>
        <dbReference type="Proteomes" id="UP001604277"/>
    </source>
</evidence>
<proteinExistence type="predicted"/>
<protein>
    <submittedName>
        <fullName evidence="1">Uncharacterized protein</fullName>
    </submittedName>
</protein>
<sequence length="104" mass="11236">MSLSSSVVAGPKIEPVVGKKLGQIPTYKLSGHYLSECPKKQRCPACANGFVKWMEVEKKSSDDNLNGAYDVGESSGVASGSPTAKDKIKELSRIFKIFAQISER</sequence>
<reference evidence="2" key="1">
    <citation type="submission" date="2024-07" db="EMBL/GenBank/DDBJ databases">
        <title>Two chromosome-level genome assemblies of Korean endemic species Abeliophyllum distichum and Forsythia ovata (Oleaceae).</title>
        <authorList>
            <person name="Jang H."/>
        </authorList>
    </citation>
    <scope>NUCLEOTIDE SEQUENCE [LARGE SCALE GENOMIC DNA]</scope>
</reference>